<reference evidence="1" key="1">
    <citation type="submission" date="2012-09" db="EMBL/GenBank/DDBJ databases">
        <authorList>
            <person name="Martin A.A."/>
        </authorList>
    </citation>
    <scope>NUCLEOTIDE SEQUENCE</scope>
</reference>
<dbReference type="AlphaFoldDB" id="A0A0K0CYG6"/>
<protein>
    <submittedName>
        <fullName evidence="2">Uncharacterized protein</fullName>
    </submittedName>
</protein>
<keyword evidence="1" id="KW-1185">Reference proteome</keyword>
<organism evidence="1 2">
    <name type="scientific">Angiostrongylus cantonensis</name>
    <name type="common">Rat lungworm</name>
    <dbReference type="NCBI Taxonomy" id="6313"/>
    <lineage>
        <taxon>Eukaryota</taxon>
        <taxon>Metazoa</taxon>
        <taxon>Ecdysozoa</taxon>
        <taxon>Nematoda</taxon>
        <taxon>Chromadorea</taxon>
        <taxon>Rhabditida</taxon>
        <taxon>Rhabditina</taxon>
        <taxon>Rhabditomorpha</taxon>
        <taxon>Strongyloidea</taxon>
        <taxon>Metastrongylidae</taxon>
        <taxon>Angiostrongylus</taxon>
    </lineage>
</organism>
<reference evidence="2" key="2">
    <citation type="submission" date="2017-02" db="UniProtKB">
        <authorList>
            <consortium name="WormBaseParasite"/>
        </authorList>
    </citation>
    <scope>IDENTIFICATION</scope>
</reference>
<name>A0A0K0CYG6_ANGCA</name>
<accession>A0A0K0CYG6</accession>
<dbReference type="WBParaSite" id="ACAC_0000268301-mRNA-1">
    <property type="protein sequence ID" value="ACAC_0000268301-mRNA-1"/>
    <property type="gene ID" value="ACAC_0000268301"/>
</dbReference>
<proteinExistence type="predicted"/>
<evidence type="ECO:0000313" key="1">
    <source>
        <dbReference type="Proteomes" id="UP000035642"/>
    </source>
</evidence>
<sequence length="280" mass="33101">MRRITSYREFWRRRGVPDNVRFLTRPYRFEFENNEEEERAIAEAIAREEELMRKEEAEKGCHPEPGARDRKCCLVYKLWKSLANMAYDHYGLFSAAGRPYDEEPDEYARVMPSQLGMSFYSVLEVMIELVCRWDKQFGWYKNLFSKPKGANSDRRRVFTSQKEIELTEHIDRLRREINKRRTRMENDAEDLCGLPTPWRKSRMKSHLKGSSYMYSSREGCLVPWAICLHELLGYLTDPSSLVVLDPAQFPFLPSIVGMAIVVPWNLEVNLHKVYPRSSLR</sequence>
<dbReference type="Proteomes" id="UP000035642">
    <property type="component" value="Unassembled WGS sequence"/>
</dbReference>
<evidence type="ECO:0000313" key="2">
    <source>
        <dbReference type="WBParaSite" id="ACAC_0000268301-mRNA-1"/>
    </source>
</evidence>
<dbReference type="STRING" id="6313.A0A0K0CYG6"/>